<dbReference type="CDD" id="cd01049">
    <property type="entry name" value="RNRR2"/>
    <property type="match status" value="1"/>
</dbReference>
<accession>A0AA86IWN4</accession>
<dbReference type="SUPFAM" id="SSF47240">
    <property type="entry name" value="Ferritin-like"/>
    <property type="match status" value="1"/>
</dbReference>
<organism evidence="7 8">
    <name type="scientific">Yersinia phage vB_Yru_GN1</name>
    <dbReference type="NCBI Taxonomy" id="3074381"/>
    <lineage>
        <taxon>Viruses</taxon>
        <taxon>Duplodnaviria</taxon>
        <taxon>Heunggongvirae</taxon>
        <taxon>Uroviricota</taxon>
        <taxon>Caudoviricetes</taxon>
        <taxon>Caudoviricetes incertae sedis</taxon>
        <taxon>Sepahanvirus</taxon>
        <taxon>Sepahanvirus vB-Yru-GN1</taxon>
    </lineage>
</organism>
<comment type="similarity">
    <text evidence="2">Belongs to the ribonucleoside diphosphate reductase small chain family.</text>
</comment>
<dbReference type="Proteomes" id="UP001304813">
    <property type="component" value="Segment"/>
</dbReference>
<dbReference type="Gene3D" id="1.10.620.20">
    <property type="entry name" value="Ribonucleotide Reductase, subunit A"/>
    <property type="match status" value="1"/>
</dbReference>
<keyword evidence="6" id="KW-0408">Iron</keyword>
<evidence type="ECO:0000256" key="6">
    <source>
        <dbReference type="ARBA" id="ARBA00023004"/>
    </source>
</evidence>
<dbReference type="EC" id="1.17.4.1" evidence="3"/>
<evidence type="ECO:0000256" key="1">
    <source>
        <dbReference type="ARBA" id="ARBA00001962"/>
    </source>
</evidence>
<dbReference type="InterPro" id="IPR000358">
    <property type="entry name" value="RNR_small_fam"/>
</dbReference>
<dbReference type="InterPro" id="IPR033909">
    <property type="entry name" value="RNR_small"/>
</dbReference>
<evidence type="ECO:0000256" key="4">
    <source>
        <dbReference type="ARBA" id="ARBA00022723"/>
    </source>
</evidence>
<evidence type="ECO:0000256" key="5">
    <source>
        <dbReference type="ARBA" id="ARBA00023002"/>
    </source>
</evidence>
<dbReference type="EMBL" id="LC779065">
    <property type="protein sequence ID" value="BES79875.1"/>
    <property type="molecule type" value="Genomic_DNA"/>
</dbReference>
<dbReference type="InterPro" id="IPR009078">
    <property type="entry name" value="Ferritin-like_SF"/>
</dbReference>
<dbReference type="Pfam" id="PF00268">
    <property type="entry name" value="Ribonuc_red_sm"/>
    <property type="match status" value="1"/>
</dbReference>
<dbReference type="GO" id="GO:0046872">
    <property type="term" value="F:metal ion binding"/>
    <property type="evidence" value="ECO:0007669"/>
    <property type="project" value="UniProtKB-KW"/>
</dbReference>
<evidence type="ECO:0000313" key="7">
    <source>
        <dbReference type="EMBL" id="BES79875.1"/>
    </source>
</evidence>
<name>A0AA86IWN4_9CAUD</name>
<sequence>MTQKIVDLSEKTTPNKVFFGDFDQVLRVDNISSQLASRLKGDSEGNTWFAREVKYDGDATRFAELPEIAKRMFRLNIGYQTVMDSGVSNGYLDTVRPITTDPIWKMVYSRIGMEEVIHAESYSYGLNQMFGSKSEEFLDIIYTDPFIKNRMDSEIDAFAEVERIRQDPSIDKNSDEVKKAVLRMLLAAYLLEGIKFPFSFFVAFTINKSYDNAIQGMARLLKLIAHDEFTFHVVTNLSVIDILRSDPSQGYTHLFQNGWFESEATKMASLIQEQELDWMMYLLKDGPIPGFNEAIGTHFIKYWVNNRLQSLKLPILNVGVVINDIISWYNSYKDLNKQSTLLQESDNLGYQKGSVVNDMDGDW</sequence>
<evidence type="ECO:0000256" key="3">
    <source>
        <dbReference type="ARBA" id="ARBA00012274"/>
    </source>
</evidence>
<proteinExistence type="inferred from homology"/>
<keyword evidence="4" id="KW-0479">Metal-binding</keyword>
<dbReference type="InterPro" id="IPR012348">
    <property type="entry name" value="RNR-like"/>
</dbReference>
<dbReference type="GO" id="GO:0004748">
    <property type="term" value="F:ribonucleoside-diphosphate reductase activity, thioredoxin disulfide as acceptor"/>
    <property type="evidence" value="ECO:0007669"/>
    <property type="project" value="UniProtKB-EC"/>
</dbReference>
<reference evidence="7 8" key="1">
    <citation type="submission" date="2023-09" db="EMBL/GenBank/DDBJ databases">
        <title>Analysis of phage genome (vB_Yru_GN1) of the bacterium (Yersinia ruckeri).</title>
        <authorList>
            <person name="Ganjoor M.S."/>
            <person name="Bouzari M."/>
            <person name="Soleimani-Delfan A."/>
        </authorList>
    </citation>
    <scope>NUCLEOTIDE SEQUENCE [LARGE SCALE GENOMIC DNA]</scope>
    <source>
        <strain evidence="8">vB_Yru_GN1</strain>
    </source>
</reference>
<keyword evidence="8" id="KW-1185">Reference proteome</keyword>
<protein>
    <recommendedName>
        <fullName evidence="3">ribonucleoside-diphosphate reductase</fullName>
        <ecNumber evidence="3">1.17.4.1</ecNumber>
    </recommendedName>
</protein>
<comment type="cofactor">
    <cofactor evidence="1">
        <name>Fe cation</name>
        <dbReference type="ChEBI" id="CHEBI:24875"/>
    </cofactor>
</comment>
<evidence type="ECO:0000256" key="2">
    <source>
        <dbReference type="ARBA" id="ARBA00009303"/>
    </source>
</evidence>
<evidence type="ECO:0000313" key="8">
    <source>
        <dbReference type="Proteomes" id="UP001304813"/>
    </source>
</evidence>
<keyword evidence="5" id="KW-0560">Oxidoreductase</keyword>
<dbReference type="GO" id="GO:0009263">
    <property type="term" value="P:deoxyribonucleotide biosynthetic process"/>
    <property type="evidence" value="ECO:0007669"/>
    <property type="project" value="InterPro"/>
</dbReference>